<feature type="region of interest" description="Disordered" evidence="1">
    <location>
        <begin position="1"/>
        <end position="79"/>
    </location>
</feature>
<feature type="compositionally biased region" description="Basic residues" evidence="1">
    <location>
        <begin position="8"/>
        <end position="20"/>
    </location>
</feature>
<reference evidence="2 3" key="1">
    <citation type="submission" date="2023-10" db="EMBL/GenBank/DDBJ databases">
        <title>Chromosome-scale genome assembly provides insights into flower coloration mechanisms of Canna indica.</title>
        <authorList>
            <person name="Li C."/>
        </authorList>
    </citation>
    <scope>NUCLEOTIDE SEQUENCE [LARGE SCALE GENOMIC DNA]</scope>
    <source>
        <tissue evidence="2">Flower</tissue>
    </source>
</reference>
<dbReference type="EMBL" id="CP136891">
    <property type="protein sequence ID" value="WOK96699.1"/>
    <property type="molecule type" value="Genomic_DNA"/>
</dbReference>
<dbReference type="AlphaFoldDB" id="A0AAQ3Q5G9"/>
<evidence type="ECO:0000313" key="3">
    <source>
        <dbReference type="Proteomes" id="UP001327560"/>
    </source>
</evidence>
<organism evidence="2 3">
    <name type="scientific">Canna indica</name>
    <name type="common">Indian-shot</name>
    <dbReference type="NCBI Taxonomy" id="4628"/>
    <lineage>
        <taxon>Eukaryota</taxon>
        <taxon>Viridiplantae</taxon>
        <taxon>Streptophyta</taxon>
        <taxon>Embryophyta</taxon>
        <taxon>Tracheophyta</taxon>
        <taxon>Spermatophyta</taxon>
        <taxon>Magnoliopsida</taxon>
        <taxon>Liliopsida</taxon>
        <taxon>Zingiberales</taxon>
        <taxon>Cannaceae</taxon>
        <taxon>Canna</taxon>
    </lineage>
</organism>
<gene>
    <name evidence="2" type="ORF">Cni_G05406</name>
</gene>
<evidence type="ECO:0000313" key="2">
    <source>
        <dbReference type="EMBL" id="WOK96699.1"/>
    </source>
</evidence>
<evidence type="ECO:0000256" key="1">
    <source>
        <dbReference type="SAM" id="MobiDB-lite"/>
    </source>
</evidence>
<protein>
    <submittedName>
        <fullName evidence="2">Uncharacterized protein</fullName>
    </submittedName>
</protein>
<sequence length="136" mass="14624">MLCERAANGRRQKKKESKRRPLADFTNVPSSSSSSSSLPLTVKKEPRPNPKSINLPTPVPARSAECGHGGASAVPTSSPRVKELFLDPSGDGFARNSLLYTPNIAKGAKSKFKEDCLATSCLPEERIRTKLGETEG</sequence>
<accession>A0AAQ3Q5G9</accession>
<keyword evidence="3" id="KW-1185">Reference proteome</keyword>
<proteinExistence type="predicted"/>
<dbReference type="Proteomes" id="UP001327560">
    <property type="component" value="Chromosome 2"/>
</dbReference>
<name>A0AAQ3Q5G9_9LILI</name>